<dbReference type="Pfam" id="PF01676">
    <property type="entry name" value="Metalloenzyme"/>
    <property type="match status" value="1"/>
</dbReference>
<dbReference type="EC" id="5.4.2.12" evidence="2"/>
<accession>A0A811TFA9</accession>
<reference evidence="2" key="1">
    <citation type="submission" date="2020-10" db="EMBL/GenBank/DDBJ databases">
        <authorList>
            <person name="Hahn C.J."/>
            <person name="Laso-Perez R."/>
            <person name="Vulcano F."/>
            <person name="Vaziourakis K.-M."/>
            <person name="Stokke R."/>
            <person name="Steen I.H."/>
            <person name="Teske A."/>
            <person name="Boetius A."/>
            <person name="Liebeke M."/>
            <person name="Amann R."/>
            <person name="Knittel K."/>
        </authorList>
    </citation>
    <scope>NUCLEOTIDE SEQUENCE</scope>
    <source>
        <strain evidence="2">Gfbio:e3339647-f889-4370-9287-4fb5cb688e4c:AG392M11_GoMArc1</strain>
    </source>
</reference>
<protein>
    <submittedName>
        <fullName evidence="2">2,3-bisphosphoglycerate-independent phosphoglycerate mutase</fullName>
        <ecNumber evidence="2">5.4.2.12</ecNumber>
    </submittedName>
</protein>
<dbReference type="PANTHER" id="PTHR31637:SF0">
    <property type="entry name" value="2,3-BISPHOSPHOGLYCERATE-INDEPENDENT PHOSPHOGLYCERATE MUTASE"/>
    <property type="match status" value="1"/>
</dbReference>
<dbReference type="AlphaFoldDB" id="A0A811TFA9"/>
<feature type="domain" description="Metalloenzyme" evidence="1">
    <location>
        <begin position="9"/>
        <end position="49"/>
    </location>
</feature>
<dbReference type="EMBL" id="CAJHIQ010000034">
    <property type="protein sequence ID" value="CAD6493445.1"/>
    <property type="molecule type" value="Genomic_DNA"/>
</dbReference>
<organism evidence="2 3">
    <name type="scientific">Candidatus Argoarchaeum ethanivorans</name>
    <dbReference type="NCBI Taxonomy" id="2608793"/>
    <lineage>
        <taxon>Archaea</taxon>
        <taxon>Methanobacteriati</taxon>
        <taxon>Methanobacteriota</taxon>
        <taxon>Stenosarchaea group</taxon>
        <taxon>Methanomicrobia</taxon>
        <taxon>Methanosarcinales</taxon>
        <taxon>Methanosarcinales incertae sedis</taxon>
        <taxon>GOM Arc I cluster</taxon>
        <taxon>Candidatus Argoarchaeum</taxon>
    </lineage>
</organism>
<dbReference type="SUPFAM" id="SSF53649">
    <property type="entry name" value="Alkaline phosphatase-like"/>
    <property type="match status" value="1"/>
</dbReference>
<dbReference type="InterPro" id="IPR006124">
    <property type="entry name" value="Metalloenzyme"/>
</dbReference>
<comment type="caution">
    <text evidence="2">The sequence shown here is derived from an EMBL/GenBank/DDBJ whole genome shotgun (WGS) entry which is preliminary data.</text>
</comment>
<keyword evidence="2" id="KW-0413">Isomerase</keyword>
<dbReference type="GO" id="GO:0004619">
    <property type="term" value="F:phosphoglycerate mutase activity"/>
    <property type="evidence" value="ECO:0007669"/>
    <property type="project" value="UniProtKB-EC"/>
</dbReference>
<dbReference type="GO" id="GO:0030145">
    <property type="term" value="F:manganese ion binding"/>
    <property type="evidence" value="ECO:0007669"/>
    <property type="project" value="TreeGrafter"/>
</dbReference>
<dbReference type="Proteomes" id="UP000639006">
    <property type="component" value="Unassembled WGS sequence"/>
</dbReference>
<evidence type="ECO:0000313" key="2">
    <source>
        <dbReference type="EMBL" id="CAD6493445.1"/>
    </source>
</evidence>
<dbReference type="InterPro" id="IPR005995">
    <property type="entry name" value="Pgm_bpd_ind"/>
</dbReference>
<dbReference type="GO" id="GO:0006007">
    <property type="term" value="P:glucose catabolic process"/>
    <property type="evidence" value="ECO:0007669"/>
    <property type="project" value="InterPro"/>
</dbReference>
<name>A0A811TFA9_9EURY</name>
<evidence type="ECO:0000313" key="3">
    <source>
        <dbReference type="Proteomes" id="UP000639006"/>
    </source>
</evidence>
<dbReference type="InterPro" id="IPR017850">
    <property type="entry name" value="Alkaline_phosphatase_core_sf"/>
</dbReference>
<dbReference type="Gene3D" id="3.40.720.10">
    <property type="entry name" value="Alkaline Phosphatase, subunit A"/>
    <property type="match status" value="1"/>
</dbReference>
<proteinExistence type="predicted"/>
<dbReference type="PANTHER" id="PTHR31637">
    <property type="entry name" value="2,3-BISPHOSPHOGLYCERATE-INDEPENDENT PHOSPHOGLYCERATE MUTASE"/>
    <property type="match status" value="1"/>
</dbReference>
<evidence type="ECO:0000259" key="1">
    <source>
        <dbReference type="Pfam" id="PF01676"/>
    </source>
</evidence>
<sequence>MIESSGKPHTAHTCNPVPLTLVSGKKYRLHTGILADVAPTILDLLNIEKPDEMTGKSLLVR</sequence>
<gene>
    <name evidence="2" type="primary">gpmI</name>
    <name evidence="2" type="ORF">DIAAKJNI_00496</name>
</gene>